<keyword evidence="2" id="KW-0472">Membrane</keyword>
<dbReference type="AlphaFoldDB" id="A0A1I7ZJ41"/>
<dbReference type="WBParaSite" id="L893_g26923.t1">
    <property type="protein sequence ID" value="L893_g26923.t1"/>
    <property type="gene ID" value="L893_g26923"/>
</dbReference>
<protein>
    <submittedName>
        <fullName evidence="4">Integral membrane protein</fullName>
    </submittedName>
</protein>
<keyword evidence="3" id="KW-1185">Reference proteome</keyword>
<evidence type="ECO:0000313" key="4">
    <source>
        <dbReference type="WBParaSite" id="L893_g26923.t1"/>
    </source>
</evidence>
<dbReference type="Proteomes" id="UP000095287">
    <property type="component" value="Unplaced"/>
</dbReference>
<name>A0A1I7ZJ41_9BILA</name>
<keyword evidence="2" id="KW-0812">Transmembrane</keyword>
<evidence type="ECO:0000313" key="3">
    <source>
        <dbReference type="Proteomes" id="UP000095287"/>
    </source>
</evidence>
<feature type="region of interest" description="Disordered" evidence="1">
    <location>
        <begin position="1"/>
        <end position="56"/>
    </location>
</feature>
<evidence type="ECO:0000256" key="1">
    <source>
        <dbReference type="SAM" id="MobiDB-lite"/>
    </source>
</evidence>
<accession>A0A1I7ZJ41</accession>
<sequence length="237" mass="26087">MDVSHGDQSSVKSSEDGVVVGGGQHAPSDPAVGDGAAGDRDQDVSDRAPAAPSTSGKDPKVVLVVTYILWFLRGFENVIVAWKWLPAAIFKLMTGEQYCWWRTLIATVLVFFYRLYKVFGLVIGPVMAVVRSYEGGFTSTPAHTPNIKLYDQFALNGTSFDEQCHLNGTAFEDLCPPPANPSGNGMLSYLRVMWDSYRNFRRGEKRADYTCSCASLTSIWSMARLCLNCFSLIALQC</sequence>
<proteinExistence type="predicted"/>
<feature type="compositionally biased region" description="Basic and acidic residues" evidence="1">
    <location>
        <begin position="37"/>
        <end position="46"/>
    </location>
</feature>
<feature type="transmembrane region" description="Helical" evidence="2">
    <location>
        <begin position="61"/>
        <end position="84"/>
    </location>
</feature>
<keyword evidence="2" id="KW-1133">Transmembrane helix</keyword>
<evidence type="ECO:0000256" key="2">
    <source>
        <dbReference type="SAM" id="Phobius"/>
    </source>
</evidence>
<organism evidence="3 4">
    <name type="scientific">Steinernema glaseri</name>
    <dbReference type="NCBI Taxonomy" id="37863"/>
    <lineage>
        <taxon>Eukaryota</taxon>
        <taxon>Metazoa</taxon>
        <taxon>Ecdysozoa</taxon>
        <taxon>Nematoda</taxon>
        <taxon>Chromadorea</taxon>
        <taxon>Rhabditida</taxon>
        <taxon>Tylenchina</taxon>
        <taxon>Panagrolaimomorpha</taxon>
        <taxon>Strongyloidoidea</taxon>
        <taxon>Steinernematidae</taxon>
        <taxon>Steinernema</taxon>
    </lineage>
</organism>
<feature type="transmembrane region" description="Helical" evidence="2">
    <location>
        <begin position="104"/>
        <end position="130"/>
    </location>
</feature>
<reference evidence="4" key="1">
    <citation type="submission" date="2016-11" db="UniProtKB">
        <authorList>
            <consortium name="WormBaseParasite"/>
        </authorList>
    </citation>
    <scope>IDENTIFICATION</scope>
</reference>
<feature type="compositionally biased region" description="Polar residues" evidence="1">
    <location>
        <begin position="1"/>
        <end position="12"/>
    </location>
</feature>